<protein>
    <recommendedName>
        <fullName evidence="5">Aromatic prenyltransferase</fullName>
    </recommendedName>
</protein>
<dbReference type="InterPro" id="IPR017795">
    <property type="entry name" value="ABBA_NscD-like"/>
</dbReference>
<dbReference type="SFLD" id="SFLDG01162">
    <property type="entry name" value="I"/>
    <property type="match status" value="1"/>
</dbReference>
<accession>A0A8H7TXY0</accession>
<dbReference type="GO" id="GO:0009820">
    <property type="term" value="P:alkaloid metabolic process"/>
    <property type="evidence" value="ECO:0007669"/>
    <property type="project" value="InterPro"/>
</dbReference>
<evidence type="ECO:0000313" key="4">
    <source>
        <dbReference type="Proteomes" id="UP000639403"/>
    </source>
</evidence>
<reference evidence="3" key="2">
    <citation type="journal article" name="Front. Microbiol.">
        <title>Degradative Capacity of Two Strains of Rhodonia placenta: From Phenotype to Genotype.</title>
        <authorList>
            <person name="Kolle M."/>
            <person name="Horta M.A.C."/>
            <person name="Nowrousian M."/>
            <person name="Ohm R.A."/>
            <person name="Benz J.P."/>
            <person name="Pilgard A."/>
        </authorList>
    </citation>
    <scope>NUCLEOTIDE SEQUENCE</scope>
    <source>
        <strain evidence="3">FPRL280</strain>
    </source>
</reference>
<evidence type="ECO:0000313" key="3">
    <source>
        <dbReference type="EMBL" id="KAF9802218.1"/>
    </source>
</evidence>
<evidence type="ECO:0008006" key="5">
    <source>
        <dbReference type="Google" id="ProtNLM"/>
    </source>
</evidence>
<comment type="similarity">
    <text evidence="1">Belongs to the tryptophan dimethylallyltransferase family.</text>
</comment>
<dbReference type="Proteomes" id="UP000639403">
    <property type="component" value="Unassembled WGS sequence"/>
</dbReference>
<dbReference type="AlphaFoldDB" id="A0A8H7TXY0"/>
<dbReference type="PANTHER" id="PTHR40627:SF4">
    <property type="entry name" value="PRENYLTRANSFERASE ASQH1-RELATED"/>
    <property type="match status" value="1"/>
</dbReference>
<dbReference type="Pfam" id="PF11991">
    <property type="entry name" value="Trp_DMAT"/>
    <property type="match status" value="1"/>
</dbReference>
<organism evidence="3 4">
    <name type="scientific">Rhodonia placenta</name>
    <dbReference type="NCBI Taxonomy" id="104341"/>
    <lineage>
        <taxon>Eukaryota</taxon>
        <taxon>Fungi</taxon>
        <taxon>Dikarya</taxon>
        <taxon>Basidiomycota</taxon>
        <taxon>Agaricomycotina</taxon>
        <taxon>Agaricomycetes</taxon>
        <taxon>Polyporales</taxon>
        <taxon>Adustoporiaceae</taxon>
        <taxon>Rhodonia</taxon>
    </lineage>
</organism>
<comment type="caution">
    <text evidence="3">The sequence shown here is derived from an EMBL/GenBank/DDBJ whole genome shotgun (WGS) entry which is preliminary data.</text>
</comment>
<sequence>MTDDHSPIEFSCIYSADRLPTVRFSIDPIKRQQESEPALHIFEHFATLLSLSLETDLAWCRVCAETLVISENSASMPTSLSHPSQYFIGFDLSRKGTGLKAYFLTETCSAVYGVSKTDVVSSLVDRLSAIPGMEAPNIYIAWCEIKAFFQLLPQHLQPSLEIVAVDCAPSHANRLKIYFRIPLATLSTIRRVMTLDSTLQLPDVEKTLEWVTLFWRLLFPNITDDEEPSVELARLRHPTSGLLFYFDLRPDHTKPSPKVYIPVRHLCRNDGDIIHAVTCLYDMLGFEKARDSYGHFVRNTFVHKRMETKTGVHTYVSFAAKQGDAEITAYFNPECFSSEGPV</sequence>
<dbReference type="SFLD" id="SFLDS00036">
    <property type="entry name" value="Aromatic_Prenyltransferase"/>
    <property type="match status" value="1"/>
</dbReference>
<dbReference type="GO" id="GO:0016765">
    <property type="term" value="F:transferase activity, transferring alkyl or aryl (other than methyl) groups"/>
    <property type="evidence" value="ECO:0007669"/>
    <property type="project" value="InterPro"/>
</dbReference>
<gene>
    <name evidence="3" type="ORF">IEO21_09938</name>
</gene>
<proteinExistence type="inferred from homology"/>
<dbReference type="NCBIfam" id="TIGR03429">
    <property type="entry name" value="arom_pren_DMATS"/>
    <property type="match status" value="1"/>
</dbReference>
<reference evidence="3" key="1">
    <citation type="submission" date="2020-11" db="EMBL/GenBank/DDBJ databases">
        <authorList>
            <person name="Koelle M."/>
            <person name="Horta M.A.C."/>
            <person name="Nowrousian M."/>
            <person name="Ohm R.A."/>
            <person name="Benz P."/>
            <person name="Pilgard A."/>
        </authorList>
    </citation>
    <scope>NUCLEOTIDE SEQUENCE</scope>
    <source>
        <strain evidence="3">FPRL280</strain>
    </source>
</reference>
<dbReference type="InterPro" id="IPR033964">
    <property type="entry name" value="ABBA"/>
</dbReference>
<evidence type="ECO:0000256" key="1">
    <source>
        <dbReference type="ARBA" id="ARBA00010209"/>
    </source>
</evidence>
<dbReference type="CDD" id="cd13929">
    <property type="entry name" value="PT-DMATS_CymD"/>
    <property type="match status" value="1"/>
</dbReference>
<keyword evidence="2" id="KW-0808">Transferase</keyword>
<evidence type="ECO:0000256" key="2">
    <source>
        <dbReference type="ARBA" id="ARBA00022679"/>
    </source>
</evidence>
<dbReference type="PANTHER" id="PTHR40627">
    <property type="entry name" value="INDOLE PRENYLTRANSFERASE TDIB-RELATED"/>
    <property type="match status" value="1"/>
</dbReference>
<name>A0A8H7TXY0_9APHY</name>
<dbReference type="EMBL" id="JADOXO010000593">
    <property type="protein sequence ID" value="KAF9802218.1"/>
    <property type="molecule type" value="Genomic_DNA"/>
</dbReference>